<protein>
    <submittedName>
        <fullName evidence="1">Uncharacterized protein</fullName>
    </submittedName>
</protein>
<organism evidence="1">
    <name type="scientific">Arundo donax</name>
    <name type="common">Giant reed</name>
    <name type="synonym">Donax arundinaceus</name>
    <dbReference type="NCBI Taxonomy" id="35708"/>
    <lineage>
        <taxon>Eukaryota</taxon>
        <taxon>Viridiplantae</taxon>
        <taxon>Streptophyta</taxon>
        <taxon>Embryophyta</taxon>
        <taxon>Tracheophyta</taxon>
        <taxon>Spermatophyta</taxon>
        <taxon>Magnoliopsida</taxon>
        <taxon>Liliopsida</taxon>
        <taxon>Poales</taxon>
        <taxon>Poaceae</taxon>
        <taxon>PACMAD clade</taxon>
        <taxon>Arundinoideae</taxon>
        <taxon>Arundineae</taxon>
        <taxon>Arundo</taxon>
    </lineage>
</organism>
<dbReference type="AlphaFoldDB" id="A0A0A8ZGW4"/>
<dbReference type="EMBL" id="GBRH01260947">
    <property type="protein sequence ID" value="JAD36948.1"/>
    <property type="molecule type" value="Transcribed_RNA"/>
</dbReference>
<proteinExistence type="predicted"/>
<sequence length="39" mass="4734">MFVSCPKIPYVILLCYVWITQIRNSLACSRKKVWITFRR</sequence>
<reference evidence="1" key="1">
    <citation type="submission" date="2014-09" db="EMBL/GenBank/DDBJ databases">
        <authorList>
            <person name="Magalhaes I.L.F."/>
            <person name="Oliveira U."/>
            <person name="Santos F.R."/>
            <person name="Vidigal T.H.D.A."/>
            <person name="Brescovit A.D."/>
            <person name="Santos A.J."/>
        </authorList>
    </citation>
    <scope>NUCLEOTIDE SEQUENCE</scope>
    <source>
        <tissue evidence="1">Shoot tissue taken approximately 20 cm above the soil surface</tissue>
    </source>
</reference>
<evidence type="ECO:0000313" key="1">
    <source>
        <dbReference type="EMBL" id="JAD36948.1"/>
    </source>
</evidence>
<accession>A0A0A8ZGW4</accession>
<reference evidence="1" key="2">
    <citation type="journal article" date="2015" name="Data Brief">
        <title>Shoot transcriptome of the giant reed, Arundo donax.</title>
        <authorList>
            <person name="Barrero R.A."/>
            <person name="Guerrero F.D."/>
            <person name="Moolhuijzen P."/>
            <person name="Goolsby J.A."/>
            <person name="Tidwell J."/>
            <person name="Bellgard S.E."/>
            <person name="Bellgard M.I."/>
        </authorList>
    </citation>
    <scope>NUCLEOTIDE SEQUENCE</scope>
    <source>
        <tissue evidence="1">Shoot tissue taken approximately 20 cm above the soil surface</tissue>
    </source>
</reference>
<name>A0A0A8ZGW4_ARUDO</name>